<name>A0A5N5HBB6_9ROSA</name>
<evidence type="ECO:0000256" key="1">
    <source>
        <dbReference type="ARBA" id="ARBA00008832"/>
    </source>
</evidence>
<dbReference type="AlphaFoldDB" id="A0A5N5HBB6"/>
<evidence type="ECO:0000259" key="11">
    <source>
        <dbReference type="PROSITE" id="PS50011"/>
    </source>
</evidence>
<dbReference type="InterPro" id="IPR008271">
    <property type="entry name" value="Ser/Thr_kinase_AS"/>
</dbReference>
<evidence type="ECO:0000256" key="3">
    <source>
        <dbReference type="ARBA" id="ARBA00022679"/>
    </source>
</evidence>
<keyword evidence="5 12" id="KW-0418">Kinase</keyword>
<dbReference type="InterPro" id="IPR000719">
    <property type="entry name" value="Prot_kinase_dom"/>
</dbReference>
<evidence type="ECO:0000256" key="4">
    <source>
        <dbReference type="ARBA" id="ARBA00022741"/>
    </source>
</evidence>
<proteinExistence type="inferred from homology"/>
<evidence type="ECO:0000256" key="6">
    <source>
        <dbReference type="ARBA" id="ARBA00022840"/>
    </source>
</evidence>
<dbReference type="PROSITE" id="PS50011">
    <property type="entry name" value="PROTEIN_KINASE_DOM"/>
    <property type="match status" value="1"/>
</dbReference>
<dbReference type="EMBL" id="SMOL01000231">
    <property type="protein sequence ID" value="KAB2622740.1"/>
    <property type="molecule type" value="Genomic_DNA"/>
</dbReference>
<evidence type="ECO:0000256" key="9">
    <source>
        <dbReference type="PROSITE-ProRule" id="PRU10141"/>
    </source>
</evidence>
<evidence type="ECO:0000256" key="8">
    <source>
        <dbReference type="ARBA" id="ARBA00048312"/>
    </source>
</evidence>
<dbReference type="OrthoDB" id="2158884at2759"/>
<comment type="caution">
    <text evidence="12">The sequence shown here is derived from an EMBL/GenBank/DDBJ whole genome shotgun (WGS) entry which is preliminary data.</text>
</comment>
<keyword evidence="2 10" id="KW-0723">Serine/threonine-protein kinase</keyword>
<keyword evidence="3" id="KW-0808">Transferase</keyword>
<dbReference type="SUPFAM" id="SSF56112">
    <property type="entry name" value="Protein kinase-like (PK-like)"/>
    <property type="match status" value="1"/>
</dbReference>
<evidence type="ECO:0000256" key="10">
    <source>
        <dbReference type="RuleBase" id="RU000304"/>
    </source>
</evidence>
<evidence type="ECO:0000256" key="7">
    <source>
        <dbReference type="ARBA" id="ARBA00047592"/>
    </source>
</evidence>
<dbReference type="FunFam" id="1.10.510.10:FF:000624">
    <property type="entry name" value="Mitogen-activated protein kinase"/>
    <property type="match status" value="1"/>
</dbReference>
<comment type="catalytic activity">
    <reaction evidence="7">
        <text>L-threonyl-[protein] + ATP = O-phospho-L-threonyl-[protein] + ADP + H(+)</text>
        <dbReference type="Rhea" id="RHEA:46608"/>
        <dbReference type="Rhea" id="RHEA-COMP:11060"/>
        <dbReference type="Rhea" id="RHEA-COMP:11605"/>
        <dbReference type="ChEBI" id="CHEBI:15378"/>
        <dbReference type="ChEBI" id="CHEBI:30013"/>
        <dbReference type="ChEBI" id="CHEBI:30616"/>
        <dbReference type="ChEBI" id="CHEBI:61977"/>
        <dbReference type="ChEBI" id="CHEBI:456216"/>
        <dbReference type="EC" id="2.7.11.24"/>
    </reaction>
</comment>
<reference evidence="12 13" key="3">
    <citation type="submission" date="2019-11" db="EMBL/GenBank/DDBJ databases">
        <title>A de novo genome assembly of a pear dwarfing rootstock.</title>
        <authorList>
            <person name="Wang F."/>
            <person name="Wang J."/>
            <person name="Li S."/>
            <person name="Zhang Y."/>
            <person name="Fang M."/>
            <person name="Ma L."/>
            <person name="Zhao Y."/>
            <person name="Jiang S."/>
        </authorList>
    </citation>
    <scope>NUCLEOTIDE SEQUENCE [LARGE SCALE GENOMIC DNA]</scope>
    <source>
        <strain evidence="12">S2</strain>
        <tissue evidence="12">Leaf</tissue>
    </source>
</reference>
<feature type="binding site" evidence="9">
    <location>
        <position position="33"/>
    </location>
    <ligand>
        <name>ATP</name>
        <dbReference type="ChEBI" id="CHEBI:30616"/>
    </ligand>
</feature>
<organism evidence="12 13">
    <name type="scientific">Pyrus ussuriensis x Pyrus communis</name>
    <dbReference type="NCBI Taxonomy" id="2448454"/>
    <lineage>
        <taxon>Eukaryota</taxon>
        <taxon>Viridiplantae</taxon>
        <taxon>Streptophyta</taxon>
        <taxon>Embryophyta</taxon>
        <taxon>Tracheophyta</taxon>
        <taxon>Spermatophyta</taxon>
        <taxon>Magnoliopsida</taxon>
        <taxon>eudicotyledons</taxon>
        <taxon>Gunneridae</taxon>
        <taxon>Pentapetalae</taxon>
        <taxon>rosids</taxon>
        <taxon>fabids</taxon>
        <taxon>Rosales</taxon>
        <taxon>Rosaceae</taxon>
        <taxon>Amygdaloideae</taxon>
        <taxon>Maleae</taxon>
        <taxon>Pyrus</taxon>
    </lineage>
</organism>
<dbReference type="Gene3D" id="3.30.200.20">
    <property type="entry name" value="Phosphorylase Kinase, domain 1"/>
    <property type="match status" value="1"/>
</dbReference>
<dbReference type="Pfam" id="PF00069">
    <property type="entry name" value="Pkinase"/>
    <property type="match status" value="1"/>
</dbReference>
<protein>
    <submittedName>
        <fullName evidence="12">Cyclin-dependent kinase F-4-like</fullName>
    </submittedName>
</protein>
<keyword evidence="13" id="KW-1185">Reference proteome</keyword>
<dbReference type="InterPro" id="IPR011009">
    <property type="entry name" value="Kinase-like_dom_sf"/>
</dbReference>
<dbReference type="GO" id="GO:0004707">
    <property type="term" value="F:MAP kinase activity"/>
    <property type="evidence" value="ECO:0007669"/>
    <property type="project" value="UniProtKB-EC"/>
</dbReference>
<reference evidence="12 13" key="1">
    <citation type="submission" date="2019-09" db="EMBL/GenBank/DDBJ databases">
        <authorList>
            <person name="Ou C."/>
        </authorList>
    </citation>
    <scope>NUCLEOTIDE SEQUENCE [LARGE SCALE GENOMIC DNA]</scope>
    <source>
        <strain evidence="12">S2</strain>
        <tissue evidence="12">Leaf</tissue>
    </source>
</reference>
<dbReference type="CDD" id="cd07830">
    <property type="entry name" value="STKc_MAK_like"/>
    <property type="match status" value="1"/>
</dbReference>
<evidence type="ECO:0000313" key="13">
    <source>
        <dbReference type="Proteomes" id="UP000327157"/>
    </source>
</evidence>
<reference evidence="13" key="2">
    <citation type="submission" date="2019-10" db="EMBL/GenBank/DDBJ databases">
        <title>A de novo genome assembly of a pear dwarfing rootstock.</title>
        <authorList>
            <person name="Wang F."/>
            <person name="Wang J."/>
            <person name="Li S."/>
            <person name="Zhang Y."/>
            <person name="Fang M."/>
            <person name="Ma L."/>
            <person name="Zhao Y."/>
            <person name="Jiang S."/>
        </authorList>
    </citation>
    <scope>NUCLEOTIDE SEQUENCE [LARGE SCALE GENOMIC DNA]</scope>
</reference>
<dbReference type="Gene3D" id="1.10.510.10">
    <property type="entry name" value="Transferase(Phosphotransferase) domain 1"/>
    <property type="match status" value="1"/>
</dbReference>
<comment type="similarity">
    <text evidence="1">Belongs to the protein kinase superfamily. CMGC Ser/Thr protein kinase family. MAP kinase subfamily.</text>
</comment>
<dbReference type="PANTHER" id="PTHR24055">
    <property type="entry name" value="MITOGEN-ACTIVATED PROTEIN KINASE"/>
    <property type="match status" value="1"/>
</dbReference>
<sequence length="312" mass="35306">MDKFWITKQLGGGSFGTVFEARHQLTGEIVAIKHLRETFSSFEQCVSLPEVQSLSKLRHPNIVQLKDVIFEYDSVFLVFEYMQSSLLDLMMKMPTKFTEEQVRSICYQMFQGLAYIHKKGYFHRDLKPANVLVNDGARVVKIADLGSAKEIDAPPPYTDYVTTRLYRAPEVLLQSGLYGPKVDMWAMGAIMAELFSFQPLFPGQSPDDQMFKICSVIGSPTWESWPEGQLLAQNLNYQFPQLHGVGLPAMIPSASRSAIQLISSLCSWDPSARPTADEVLRHPFFVGNYKIPRAIPWRQSNILPTSNSIIFV</sequence>
<dbReference type="InterPro" id="IPR050117">
    <property type="entry name" value="MAPK"/>
</dbReference>
<dbReference type="GO" id="GO:0005524">
    <property type="term" value="F:ATP binding"/>
    <property type="evidence" value="ECO:0007669"/>
    <property type="project" value="UniProtKB-UniRule"/>
</dbReference>
<feature type="domain" description="Protein kinase" evidence="11">
    <location>
        <begin position="4"/>
        <end position="285"/>
    </location>
</feature>
<evidence type="ECO:0000256" key="5">
    <source>
        <dbReference type="ARBA" id="ARBA00022777"/>
    </source>
</evidence>
<dbReference type="Proteomes" id="UP000327157">
    <property type="component" value="Chromosome 4"/>
</dbReference>
<dbReference type="PROSITE" id="PS00107">
    <property type="entry name" value="PROTEIN_KINASE_ATP"/>
    <property type="match status" value="1"/>
</dbReference>
<comment type="catalytic activity">
    <reaction evidence="8">
        <text>L-seryl-[protein] + ATP = O-phospho-L-seryl-[protein] + ADP + H(+)</text>
        <dbReference type="Rhea" id="RHEA:17989"/>
        <dbReference type="Rhea" id="RHEA-COMP:9863"/>
        <dbReference type="Rhea" id="RHEA-COMP:11604"/>
        <dbReference type="ChEBI" id="CHEBI:15378"/>
        <dbReference type="ChEBI" id="CHEBI:29999"/>
        <dbReference type="ChEBI" id="CHEBI:30616"/>
        <dbReference type="ChEBI" id="CHEBI:83421"/>
        <dbReference type="ChEBI" id="CHEBI:456216"/>
        <dbReference type="EC" id="2.7.11.24"/>
    </reaction>
</comment>
<dbReference type="PROSITE" id="PS00108">
    <property type="entry name" value="PROTEIN_KINASE_ST"/>
    <property type="match status" value="1"/>
</dbReference>
<accession>A0A5N5HBB6</accession>
<dbReference type="SMART" id="SM00220">
    <property type="entry name" value="S_TKc"/>
    <property type="match status" value="1"/>
</dbReference>
<evidence type="ECO:0000313" key="12">
    <source>
        <dbReference type="EMBL" id="KAB2622740.1"/>
    </source>
</evidence>
<gene>
    <name evidence="12" type="ORF">D8674_024922</name>
</gene>
<keyword evidence="6 9" id="KW-0067">ATP-binding</keyword>
<evidence type="ECO:0000256" key="2">
    <source>
        <dbReference type="ARBA" id="ARBA00022527"/>
    </source>
</evidence>
<dbReference type="InterPro" id="IPR017441">
    <property type="entry name" value="Protein_kinase_ATP_BS"/>
</dbReference>
<keyword evidence="4 9" id="KW-0547">Nucleotide-binding</keyword>